<evidence type="ECO:0000256" key="5">
    <source>
        <dbReference type="SAM" id="SignalP"/>
    </source>
</evidence>
<feature type="signal peptide" evidence="5">
    <location>
        <begin position="1"/>
        <end position="26"/>
    </location>
</feature>
<evidence type="ECO:0000256" key="4">
    <source>
        <dbReference type="SAM" id="Phobius"/>
    </source>
</evidence>
<evidence type="ECO:0000259" key="6">
    <source>
        <dbReference type="PROSITE" id="PS01180"/>
    </source>
</evidence>
<keyword evidence="4" id="KW-1133">Transmembrane helix</keyword>
<feature type="chain" id="PRO_5044760194" description="CUB domain-containing protein" evidence="5">
    <location>
        <begin position="27"/>
        <end position="633"/>
    </location>
</feature>
<keyword evidence="8" id="KW-1185">Reference proteome</keyword>
<evidence type="ECO:0000256" key="2">
    <source>
        <dbReference type="PROSITE-ProRule" id="PRU00059"/>
    </source>
</evidence>
<evidence type="ECO:0000313" key="7">
    <source>
        <dbReference type="EMBL" id="KAL3857427.1"/>
    </source>
</evidence>
<protein>
    <recommendedName>
        <fullName evidence="6">CUB domain-containing protein</fullName>
    </recommendedName>
</protein>
<accession>A0ABD3V733</accession>
<dbReference type="Proteomes" id="UP001634394">
    <property type="component" value="Unassembled WGS sequence"/>
</dbReference>
<keyword evidence="1" id="KW-1015">Disulfide bond</keyword>
<dbReference type="CDD" id="cd12087">
    <property type="entry name" value="TM_EGFR-like"/>
    <property type="match status" value="1"/>
</dbReference>
<dbReference type="EMBL" id="JBJQND010000013">
    <property type="protein sequence ID" value="KAL3857427.1"/>
    <property type="molecule type" value="Genomic_DNA"/>
</dbReference>
<dbReference type="Gene3D" id="2.60.120.290">
    <property type="entry name" value="Spermadhesin, CUB domain"/>
    <property type="match status" value="1"/>
</dbReference>
<comment type="caution">
    <text evidence="7">The sequence shown here is derived from an EMBL/GenBank/DDBJ whole genome shotgun (WGS) entry which is preliminary data.</text>
</comment>
<feature type="compositionally biased region" description="Polar residues" evidence="3">
    <location>
        <begin position="611"/>
        <end position="624"/>
    </location>
</feature>
<keyword evidence="4" id="KW-0812">Transmembrane</keyword>
<dbReference type="Pfam" id="PF00431">
    <property type="entry name" value="CUB"/>
    <property type="match status" value="1"/>
</dbReference>
<dbReference type="InterPro" id="IPR000859">
    <property type="entry name" value="CUB_dom"/>
</dbReference>
<feature type="region of interest" description="Disordered" evidence="3">
    <location>
        <begin position="598"/>
        <end position="633"/>
    </location>
</feature>
<evidence type="ECO:0000313" key="8">
    <source>
        <dbReference type="Proteomes" id="UP001634394"/>
    </source>
</evidence>
<dbReference type="AlphaFoldDB" id="A0ABD3V733"/>
<evidence type="ECO:0000256" key="3">
    <source>
        <dbReference type="SAM" id="MobiDB-lite"/>
    </source>
</evidence>
<gene>
    <name evidence="7" type="ORF">ACJMK2_012099</name>
</gene>
<sequence>MICGEKYVSLVMLLCVVSETAEQVHLDVQKWFGLPTNLSYTINGAENDKREVNTDCPVVFQNSSTVVMSPHHPFQYPAGMCCDWIIHAPQGQVFDFEIIVLDLPAQTKGRCLNGYLAFGYFDFMERRIGGYSEVCGNLHPDVNLCKLGKEKVWVHFCSGDTITESKDPYSGFLLRLKLTGIPSLKTDIEKKEEKMNKVMIGASIMSVTLVLVASIAGTILFIRLRQKHITKQHQRRLTSLRMGHASDHMIADPPDMSDEEQVLNSGCPNIVDQSQMSDSTSMDHFYESIQERYSLEDHRPYRFTSLQFTEATENADQDSFTSVFSESASYFNRRSLPLKPILSYITFIGTASRLSGSNMTLNDSLSDCCTEEGPMVFPNNDEAFYDSSDQKDFSPEIGLNQQEVIQREKIPSLSEHGSSLREKKAILRDHDTRTIRETIPSPLYGPRSNPVPVQRISFVRRYPRKRNRTTSYDDYRSLKKAKKIIPKQKQTKSNITSAESGDTSQPTLSEFTSTPKDFELMGTIRQPLLKPVPKINIFFPSNSEMDISVARSNYLSSISSLSSGVSSPLQILGSSSYSLMVPKWKPAKQVKERCTFLPHNNSTGARRLSEVGTSSHKSSATSLGTIEEEKMNS</sequence>
<name>A0ABD3V733_SINWO</name>
<proteinExistence type="predicted"/>
<keyword evidence="5" id="KW-0732">Signal</keyword>
<dbReference type="InterPro" id="IPR035914">
    <property type="entry name" value="Sperma_CUB_dom_sf"/>
</dbReference>
<feature type="domain" description="CUB" evidence="6">
    <location>
        <begin position="56"/>
        <end position="179"/>
    </location>
</feature>
<evidence type="ECO:0000256" key="1">
    <source>
        <dbReference type="ARBA" id="ARBA00023157"/>
    </source>
</evidence>
<keyword evidence="4" id="KW-0472">Membrane</keyword>
<dbReference type="SUPFAM" id="SSF49854">
    <property type="entry name" value="Spermadhesin, CUB domain"/>
    <property type="match status" value="1"/>
</dbReference>
<reference evidence="7 8" key="1">
    <citation type="submission" date="2024-11" db="EMBL/GenBank/DDBJ databases">
        <title>Chromosome-level genome assembly of the freshwater bivalve Anodonta woodiana.</title>
        <authorList>
            <person name="Chen X."/>
        </authorList>
    </citation>
    <scope>NUCLEOTIDE SEQUENCE [LARGE SCALE GENOMIC DNA]</scope>
    <source>
        <strain evidence="7">MN2024</strain>
        <tissue evidence="7">Gills</tissue>
    </source>
</reference>
<feature type="transmembrane region" description="Helical" evidence="4">
    <location>
        <begin position="198"/>
        <end position="222"/>
    </location>
</feature>
<organism evidence="7 8">
    <name type="scientific">Sinanodonta woodiana</name>
    <name type="common">Chinese pond mussel</name>
    <name type="synonym">Anodonta woodiana</name>
    <dbReference type="NCBI Taxonomy" id="1069815"/>
    <lineage>
        <taxon>Eukaryota</taxon>
        <taxon>Metazoa</taxon>
        <taxon>Spiralia</taxon>
        <taxon>Lophotrochozoa</taxon>
        <taxon>Mollusca</taxon>
        <taxon>Bivalvia</taxon>
        <taxon>Autobranchia</taxon>
        <taxon>Heteroconchia</taxon>
        <taxon>Palaeoheterodonta</taxon>
        <taxon>Unionida</taxon>
        <taxon>Unionoidea</taxon>
        <taxon>Unionidae</taxon>
        <taxon>Unioninae</taxon>
        <taxon>Sinanodonta</taxon>
    </lineage>
</organism>
<dbReference type="PROSITE" id="PS01180">
    <property type="entry name" value="CUB"/>
    <property type="match status" value="1"/>
</dbReference>
<comment type="caution">
    <text evidence="2">Lacks conserved residue(s) required for the propagation of feature annotation.</text>
</comment>
<feature type="region of interest" description="Disordered" evidence="3">
    <location>
        <begin position="485"/>
        <end position="509"/>
    </location>
</feature>
<feature type="compositionally biased region" description="Polar residues" evidence="3">
    <location>
        <begin position="493"/>
        <end position="509"/>
    </location>
</feature>